<evidence type="ECO:0000313" key="2">
    <source>
        <dbReference type="EMBL" id="KAI7742694.1"/>
    </source>
</evidence>
<feature type="region of interest" description="Disordered" evidence="1">
    <location>
        <begin position="73"/>
        <end position="93"/>
    </location>
</feature>
<name>A0AAD5CJG4_AMBAR</name>
<feature type="compositionally biased region" description="Basic and acidic residues" evidence="1">
    <location>
        <begin position="37"/>
        <end position="46"/>
    </location>
</feature>
<feature type="region of interest" description="Disordered" evidence="1">
    <location>
        <begin position="1"/>
        <end position="56"/>
    </location>
</feature>
<evidence type="ECO:0000313" key="3">
    <source>
        <dbReference type="Proteomes" id="UP001206925"/>
    </source>
</evidence>
<sequence>MDLSNLPDPQRQEVEQLHKQFQQHQSQQQPPPPYEPFHAHQPHDPSHPQQHAFDQSSYYYNYQHQYDPSFYQNYYPNSSYQQQPQDPYVSSVNAGAGQPNLGYGVPPGIDPAAAAAAVAALSHLTQFAGGGHYDPGHFRPPD</sequence>
<evidence type="ECO:0000256" key="1">
    <source>
        <dbReference type="SAM" id="MobiDB-lite"/>
    </source>
</evidence>
<feature type="compositionally biased region" description="Low complexity" evidence="1">
    <location>
        <begin position="73"/>
        <end position="92"/>
    </location>
</feature>
<gene>
    <name evidence="2" type="ORF">M8C21_020701</name>
</gene>
<proteinExistence type="predicted"/>
<dbReference type="Proteomes" id="UP001206925">
    <property type="component" value="Unassembled WGS sequence"/>
</dbReference>
<dbReference type="AlphaFoldDB" id="A0AAD5CJG4"/>
<protein>
    <submittedName>
        <fullName evidence="2">Uncharacterized protein</fullName>
    </submittedName>
</protein>
<accession>A0AAD5CJG4</accession>
<organism evidence="2 3">
    <name type="scientific">Ambrosia artemisiifolia</name>
    <name type="common">Common ragweed</name>
    <dbReference type="NCBI Taxonomy" id="4212"/>
    <lineage>
        <taxon>Eukaryota</taxon>
        <taxon>Viridiplantae</taxon>
        <taxon>Streptophyta</taxon>
        <taxon>Embryophyta</taxon>
        <taxon>Tracheophyta</taxon>
        <taxon>Spermatophyta</taxon>
        <taxon>Magnoliopsida</taxon>
        <taxon>eudicotyledons</taxon>
        <taxon>Gunneridae</taxon>
        <taxon>Pentapetalae</taxon>
        <taxon>asterids</taxon>
        <taxon>campanulids</taxon>
        <taxon>Asterales</taxon>
        <taxon>Asteraceae</taxon>
        <taxon>Asteroideae</taxon>
        <taxon>Heliantheae alliance</taxon>
        <taxon>Heliantheae</taxon>
        <taxon>Ambrosia</taxon>
    </lineage>
</organism>
<feature type="compositionally biased region" description="Low complexity" evidence="1">
    <location>
        <begin position="47"/>
        <end position="56"/>
    </location>
</feature>
<reference evidence="2" key="1">
    <citation type="submission" date="2022-06" db="EMBL/GenBank/DDBJ databases">
        <title>Uncovering the hologenomic basis of an extraordinary plant invasion.</title>
        <authorList>
            <person name="Bieker V.C."/>
            <person name="Martin M.D."/>
            <person name="Gilbert T."/>
            <person name="Hodgins K."/>
            <person name="Battlay P."/>
            <person name="Petersen B."/>
            <person name="Wilson J."/>
        </authorList>
    </citation>
    <scope>NUCLEOTIDE SEQUENCE</scope>
    <source>
        <strain evidence="2">AA19_3_7</strain>
        <tissue evidence="2">Leaf</tissue>
    </source>
</reference>
<comment type="caution">
    <text evidence="2">The sequence shown here is derived from an EMBL/GenBank/DDBJ whole genome shotgun (WGS) entry which is preliminary data.</text>
</comment>
<keyword evidence="3" id="KW-1185">Reference proteome</keyword>
<feature type="compositionally biased region" description="Low complexity" evidence="1">
    <location>
        <begin position="19"/>
        <end position="28"/>
    </location>
</feature>
<dbReference type="EMBL" id="JAMZMK010007930">
    <property type="protein sequence ID" value="KAI7742694.1"/>
    <property type="molecule type" value="Genomic_DNA"/>
</dbReference>